<evidence type="ECO:0000256" key="4">
    <source>
        <dbReference type="ARBA" id="ARBA00022741"/>
    </source>
</evidence>
<comment type="subunit">
    <text evidence="9">Homohexamer.</text>
</comment>
<dbReference type="Proteomes" id="UP001214250">
    <property type="component" value="Chromosome 1"/>
</dbReference>
<dbReference type="InterPro" id="IPR004821">
    <property type="entry name" value="Cyt_trans-like"/>
</dbReference>
<comment type="cofactor">
    <cofactor evidence="9">
        <name>Mg(2+)</name>
        <dbReference type="ChEBI" id="CHEBI:18420"/>
    </cofactor>
</comment>
<feature type="binding site" evidence="9">
    <location>
        <position position="12"/>
    </location>
    <ligand>
        <name>substrate</name>
    </ligand>
</feature>
<accession>A0ABY7VQ10</accession>
<dbReference type="Gene3D" id="3.40.50.620">
    <property type="entry name" value="HUPs"/>
    <property type="match status" value="1"/>
</dbReference>
<keyword evidence="12" id="KW-1185">Reference proteome</keyword>
<dbReference type="EC" id="2.7.7.3" evidence="9"/>
<gene>
    <name evidence="9 11" type="primary">coaD</name>
    <name evidence="11" type="ORF">PQO03_10165</name>
</gene>
<evidence type="ECO:0000256" key="5">
    <source>
        <dbReference type="ARBA" id="ARBA00022840"/>
    </source>
</evidence>
<evidence type="ECO:0000313" key="11">
    <source>
        <dbReference type="EMBL" id="WDE96077.1"/>
    </source>
</evidence>
<keyword evidence="7 9" id="KW-0173">Coenzyme A biosynthesis</keyword>
<feature type="binding site" evidence="9">
    <location>
        <begin position="12"/>
        <end position="13"/>
    </location>
    <ligand>
        <name>ATP</name>
        <dbReference type="ChEBI" id="CHEBI:30616"/>
    </ligand>
</feature>
<evidence type="ECO:0000256" key="2">
    <source>
        <dbReference type="ARBA" id="ARBA00022679"/>
    </source>
</evidence>
<dbReference type="InterPro" id="IPR001980">
    <property type="entry name" value="PPAT"/>
</dbReference>
<dbReference type="NCBIfam" id="TIGR01510">
    <property type="entry name" value="coaD_prev_kdtB"/>
    <property type="match status" value="1"/>
</dbReference>
<feature type="binding site" evidence="9">
    <location>
        <begin position="91"/>
        <end position="93"/>
    </location>
    <ligand>
        <name>ATP</name>
        <dbReference type="ChEBI" id="CHEBI:30616"/>
    </ligand>
</feature>
<comment type="pathway">
    <text evidence="9">Cofactor biosynthesis; coenzyme A biosynthesis; CoA from (R)-pantothenate: step 4/5.</text>
</comment>
<feature type="binding site" evidence="9">
    <location>
        <position position="20"/>
    </location>
    <ligand>
        <name>ATP</name>
        <dbReference type="ChEBI" id="CHEBI:30616"/>
    </ligand>
</feature>
<evidence type="ECO:0000256" key="9">
    <source>
        <dbReference type="HAMAP-Rule" id="MF_00151"/>
    </source>
</evidence>
<comment type="subcellular location">
    <subcellularLocation>
        <location evidence="9">Cytoplasm</location>
    </subcellularLocation>
</comment>
<keyword evidence="2 9" id="KW-0808">Transferase</keyword>
<protein>
    <recommendedName>
        <fullName evidence="9">Phosphopantetheine adenylyltransferase</fullName>
        <ecNumber evidence="9">2.7.7.3</ecNumber>
    </recommendedName>
    <alternativeName>
        <fullName evidence="9">Dephospho-CoA pyrophosphorylase</fullName>
    </alternativeName>
    <alternativeName>
        <fullName evidence="9">Pantetheine-phosphate adenylyltransferase</fullName>
        <shortName evidence="9">PPAT</shortName>
    </alternativeName>
</protein>
<evidence type="ECO:0000256" key="1">
    <source>
        <dbReference type="ARBA" id="ARBA00022490"/>
    </source>
</evidence>
<evidence type="ECO:0000259" key="10">
    <source>
        <dbReference type="Pfam" id="PF01467"/>
    </source>
</evidence>
<feature type="domain" description="Cytidyltransferase-like" evidence="10">
    <location>
        <begin position="8"/>
        <end position="136"/>
    </location>
</feature>
<reference evidence="11 12" key="1">
    <citation type="submission" date="2023-02" db="EMBL/GenBank/DDBJ databases">
        <title>Genome sequence of Lentisphaera profundi SAORIC-696.</title>
        <authorList>
            <person name="Kim e."/>
            <person name="Cho J.-C."/>
            <person name="Choi A."/>
            <person name="Kang I."/>
        </authorList>
    </citation>
    <scope>NUCLEOTIDE SEQUENCE [LARGE SCALE GENOMIC DNA]</scope>
    <source>
        <strain evidence="11 12">SAORIC-696</strain>
    </source>
</reference>
<comment type="similarity">
    <text evidence="9">Belongs to the bacterial CoaD family.</text>
</comment>
<dbReference type="SUPFAM" id="SSF52374">
    <property type="entry name" value="Nucleotidylyl transferase"/>
    <property type="match status" value="1"/>
</dbReference>
<dbReference type="NCBIfam" id="TIGR00125">
    <property type="entry name" value="cyt_tran_rel"/>
    <property type="match status" value="1"/>
</dbReference>
<evidence type="ECO:0000256" key="7">
    <source>
        <dbReference type="ARBA" id="ARBA00022993"/>
    </source>
</evidence>
<comment type="function">
    <text evidence="9">Reversibly transfers an adenylyl group from ATP to 4'-phosphopantetheine, yielding dephospho-CoA (dPCoA) and pyrophosphate.</text>
</comment>
<feature type="binding site" evidence="9">
    <location>
        <begin position="126"/>
        <end position="132"/>
    </location>
    <ligand>
        <name>ATP</name>
        <dbReference type="ChEBI" id="CHEBI:30616"/>
    </ligand>
</feature>
<sequence>MSKEKIAIYPGSFDPLTFGHLDVIQRAAELFDKLIVLVAVNASKQAHFSLDERRGHITAICQHIPNIEVHSFSGLLVNALNEYEACAVVRGLRSISDFEYEIHMAMMNRDLNPNCETVFLMPSPETSFVSSRMIREIAKLGGDITKFVPTIIADALKEKYHAPSCPSDK</sequence>
<dbReference type="CDD" id="cd02163">
    <property type="entry name" value="PPAT"/>
    <property type="match status" value="1"/>
</dbReference>
<evidence type="ECO:0000256" key="3">
    <source>
        <dbReference type="ARBA" id="ARBA00022695"/>
    </source>
</evidence>
<dbReference type="PRINTS" id="PR01020">
    <property type="entry name" value="LPSBIOSNTHSS"/>
</dbReference>
<dbReference type="EMBL" id="CP117811">
    <property type="protein sequence ID" value="WDE96077.1"/>
    <property type="molecule type" value="Genomic_DNA"/>
</dbReference>
<dbReference type="Pfam" id="PF01467">
    <property type="entry name" value="CTP_transf_like"/>
    <property type="match status" value="1"/>
</dbReference>
<feature type="binding site" evidence="9">
    <location>
        <position position="90"/>
    </location>
    <ligand>
        <name>substrate</name>
    </ligand>
</feature>
<evidence type="ECO:0000256" key="6">
    <source>
        <dbReference type="ARBA" id="ARBA00022842"/>
    </source>
</evidence>
<evidence type="ECO:0000256" key="8">
    <source>
        <dbReference type="ARBA" id="ARBA00029346"/>
    </source>
</evidence>
<keyword evidence="1 9" id="KW-0963">Cytoplasm</keyword>
<feature type="binding site" evidence="9">
    <location>
        <position position="76"/>
    </location>
    <ligand>
        <name>substrate</name>
    </ligand>
</feature>
<organism evidence="11 12">
    <name type="scientific">Lentisphaera profundi</name>
    <dbReference type="NCBI Taxonomy" id="1658616"/>
    <lineage>
        <taxon>Bacteria</taxon>
        <taxon>Pseudomonadati</taxon>
        <taxon>Lentisphaerota</taxon>
        <taxon>Lentisphaeria</taxon>
        <taxon>Lentisphaerales</taxon>
        <taxon>Lentisphaeraceae</taxon>
        <taxon>Lentisphaera</taxon>
    </lineage>
</organism>
<name>A0ABY7VQ10_9BACT</name>
<dbReference type="PANTHER" id="PTHR21342">
    <property type="entry name" value="PHOSPHOPANTETHEINE ADENYLYLTRANSFERASE"/>
    <property type="match status" value="1"/>
</dbReference>
<feature type="binding site" evidence="9">
    <location>
        <position position="44"/>
    </location>
    <ligand>
        <name>substrate</name>
    </ligand>
</feature>
<keyword evidence="3 9" id="KW-0548">Nucleotidyltransferase</keyword>
<feature type="site" description="Transition state stabilizer" evidence="9">
    <location>
        <position position="20"/>
    </location>
</feature>
<keyword evidence="5 9" id="KW-0067">ATP-binding</keyword>
<proteinExistence type="inferred from homology"/>
<keyword evidence="6 9" id="KW-0460">Magnesium</keyword>
<feature type="binding site" evidence="9">
    <location>
        <position position="101"/>
    </location>
    <ligand>
        <name>ATP</name>
        <dbReference type="ChEBI" id="CHEBI:30616"/>
    </ligand>
</feature>
<evidence type="ECO:0000313" key="12">
    <source>
        <dbReference type="Proteomes" id="UP001214250"/>
    </source>
</evidence>
<dbReference type="InterPro" id="IPR014729">
    <property type="entry name" value="Rossmann-like_a/b/a_fold"/>
</dbReference>
<dbReference type="HAMAP" id="MF_00151">
    <property type="entry name" value="PPAT_bact"/>
    <property type="match status" value="1"/>
</dbReference>
<comment type="catalytic activity">
    <reaction evidence="8 9">
        <text>(R)-4'-phosphopantetheine + ATP + H(+) = 3'-dephospho-CoA + diphosphate</text>
        <dbReference type="Rhea" id="RHEA:19801"/>
        <dbReference type="ChEBI" id="CHEBI:15378"/>
        <dbReference type="ChEBI" id="CHEBI:30616"/>
        <dbReference type="ChEBI" id="CHEBI:33019"/>
        <dbReference type="ChEBI" id="CHEBI:57328"/>
        <dbReference type="ChEBI" id="CHEBI:61723"/>
        <dbReference type="EC" id="2.7.7.3"/>
    </reaction>
</comment>
<dbReference type="PANTHER" id="PTHR21342:SF1">
    <property type="entry name" value="PHOSPHOPANTETHEINE ADENYLYLTRANSFERASE"/>
    <property type="match status" value="1"/>
</dbReference>
<dbReference type="GO" id="GO:0004595">
    <property type="term" value="F:pantetheine-phosphate adenylyltransferase activity"/>
    <property type="evidence" value="ECO:0007669"/>
    <property type="project" value="UniProtKB-EC"/>
</dbReference>
<dbReference type="RefSeq" id="WP_274150074.1">
    <property type="nucleotide sequence ID" value="NZ_CP117811.1"/>
</dbReference>
<keyword evidence="4 9" id="KW-0547">Nucleotide-binding</keyword>